<dbReference type="PROSITE" id="PS52019">
    <property type="entry name" value="PKS_MFAS_DH"/>
    <property type="match status" value="1"/>
</dbReference>
<dbReference type="SUPFAM" id="SSF50129">
    <property type="entry name" value="GroES-like"/>
    <property type="match status" value="1"/>
</dbReference>
<dbReference type="InterPro" id="IPR018201">
    <property type="entry name" value="Ketoacyl_synth_AS"/>
</dbReference>
<reference evidence="12 13" key="1">
    <citation type="submission" date="2018-11" db="EMBL/GenBank/DDBJ databases">
        <title>Genome sequence and assembly of Colletotrichum spinosum.</title>
        <authorList>
            <person name="Gan P."/>
            <person name="Shirasu K."/>
        </authorList>
    </citation>
    <scope>NUCLEOTIDE SEQUENCE [LARGE SCALE GENOMIC DNA]</scope>
    <source>
        <strain evidence="12 13">CBS 515.97</strain>
    </source>
</reference>
<dbReference type="InterPro" id="IPR049900">
    <property type="entry name" value="PKS_mFAS_DH"/>
</dbReference>
<feature type="domain" description="Carrier" evidence="9">
    <location>
        <begin position="2436"/>
        <end position="2518"/>
    </location>
</feature>
<dbReference type="SUPFAM" id="SSF55048">
    <property type="entry name" value="Probable ACP-binding domain of malonyl-CoA ACP transacylase"/>
    <property type="match status" value="1"/>
</dbReference>
<evidence type="ECO:0000259" key="11">
    <source>
        <dbReference type="PROSITE" id="PS52019"/>
    </source>
</evidence>
<dbReference type="GO" id="GO:0044550">
    <property type="term" value="P:secondary metabolite biosynthetic process"/>
    <property type="evidence" value="ECO:0007669"/>
    <property type="project" value="TreeGrafter"/>
</dbReference>
<dbReference type="InterPro" id="IPR016035">
    <property type="entry name" value="Acyl_Trfase/lysoPLipase"/>
</dbReference>
<protein>
    <submittedName>
        <fullName evidence="12">Highly reducing polyketide synthase FUM1</fullName>
    </submittedName>
</protein>
<dbReference type="InterPro" id="IPR009081">
    <property type="entry name" value="PP-bd_ACP"/>
</dbReference>
<dbReference type="InterPro" id="IPR032821">
    <property type="entry name" value="PKS_assoc"/>
</dbReference>
<dbReference type="Pfam" id="PF00698">
    <property type="entry name" value="Acyl_transf_1"/>
    <property type="match status" value="1"/>
</dbReference>
<dbReference type="InterPro" id="IPR014043">
    <property type="entry name" value="Acyl_transferase_dom"/>
</dbReference>
<evidence type="ECO:0000256" key="4">
    <source>
        <dbReference type="ARBA" id="ARBA00022857"/>
    </source>
</evidence>
<dbReference type="FunFam" id="3.40.50.720:FF:000209">
    <property type="entry name" value="Polyketide synthase Pks12"/>
    <property type="match status" value="1"/>
</dbReference>
<dbReference type="SMART" id="SM00827">
    <property type="entry name" value="PKS_AT"/>
    <property type="match status" value="1"/>
</dbReference>
<keyword evidence="6" id="KW-0511">Multifunctional enzyme</keyword>
<dbReference type="InterPro" id="IPR013154">
    <property type="entry name" value="ADH-like_N"/>
</dbReference>
<evidence type="ECO:0000259" key="10">
    <source>
        <dbReference type="PROSITE" id="PS52004"/>
    </source>
</evidence>
<dbReference type="InterPro" id="IPR020806">
    <property type="entry name" value="PKS_PP-bd"/>
</dbReference>
<dbReference type="Pfam" id="PF08240">
    <property type="entry name" value="ADH_N"/>
    <property type="match status" value="1"/>
</dbReference>
<dbReference type="InterPro" id="IPR016036">
    <property type="entry name" value="Malonyl_transacylase_ACP-bd"/>
</dbReference>
<dbReference type="InterPro" id="IPR042104">
    <property type="entry name" value="PKS_dehydratase_sf"/>
</dbReference>
<dbReference type="GO" id="GO:0006633">
    <property type="term" value="P:fatty acid biosynthetic process"/>
    <property type="evidence" value="ECO:0007669"/>
    <property type="project" value="InterPro"/>
</dbReference>
<keyword evidence="3" id="KW-0808">Transferase</keyword>
<dbReference type="Pfam" id="PF00550">
    <property type="entry name" value="PP-binding"/>
    <property type="match status" value="1"/>
</dbReference>
<dbReference type="GO" id="GO:0004315">
    <property type="term" value="F:3-oxoacyl-[acyl-carrier-protein] synthase activity"/>
    <property type="evidence" value="ECO:0007669"/>
    <property type="project" value="InterPro"/>
</dbReference>
<evidence type="ECO:0000256" key="7">
    <source>
        <dbReference type="ARBA" id="ARBA00023315"/>
    </source>
</evidence>
<keyword evidence="13" id="KW-1185">Reference proteome</keyword>
<dbReference type="Pfam" id="PF13602">
    <property type="entry name" value="ADH_zinc_N_2"/>
    <property type="match status" value="1"/>
</dbReference>
<dbReference type="PROSITE" id="PS00606">
    <property type="entry name" value="KS3_1"/>
    <property type="match status" value="1"/>
</dbReference>
<dbReference type="InterPro" id="IPR049552">
    <property type="entry name" value="PKS_DH_N"/>
</dbReference>
<dbReference type="Pfam" id="PF08659">
    <property type="entry name" value="KR"/>
    <property type="match status" value="1"/>
</dbReference>
<dbReference type="InterPro" id="IPR014030">
    <property type="entry name" value="Ketoacyl_synth_N"/>
</dbReference>
<dbReference type="SMART" id="SM00823">
    <property type="entry name" value="PKS_PP"/>
    <property type="match status" value="1"/>
</dbReference>
<dbReference type="InterPro" id="IPR057326">
    <property type="entry name" value="KR_dom"/>
</dbReference>
<dbReference type="InterPro" id="IPR006162">
    <property type="entry name" value="Ppantetheine_attach_site"/>
</dbReference>
<evidence type="ECO:0000256" key="5">
    <source>
        <dbReference type="ARBA" id="ARBA00023002"/>
    </source>
</evidence>
<dbReference type="InterPro" id="IPR049551">
    <property type="entry name" value="PKS_DH_C"/>
</dbReference>
<dbReference type="Gene3D" id="1.10.1200.10">
    <property type="entry name" value="ACP-like"/>
    <property type="match status" value="1"/>
</dbReference>
<dbReference type="SMART" id="SM00826">
    <property type="entry name" value="PKS_DH"/>
    <property type="match status" value="1"/>
</dbReference>
<name>A0A4R8Q252_9PEZI</name>
<dbReference type="SUPFAM" id="SSF47336">
    <property type="entry name" value="ACP-like"/>
    <property type="match status" value="1"/>
</dbReference>
<dbReference type="Gene3D" id="3.40.366.10">
    <property type="entry name" value="Malonyl-Coenzyme A Acyl Carrier Protein, domain 2"/>
    <property type="match status" value="1"/>
</dbReference>
<evidence type="ECO:0000259" key="9">
    <source>
        <dbReference type="PROSITE" id="PS50075"/>
    </source>
</evidence>
<feature type="domain" description="PKS/mFAS DH" evidence="11">
    <location>
        <begin position="907"/>
        <end position="1196"/>
    </location>
</feature>
<keyword evidence="5" id="KW-0560">Oxidoreductase</keyword>
<dbReference type="Pfam" id="PF02801">
    <property type="entry name" value="Ketoacyl-synt_C"/>
    <property type="match status" value="1"/>
</dbReference>
<dbReference type="SUPFAM" id="SSF53901">
    <property type="entry name" value="Thiolase-like"/>
    <property type="match status" value="1"/>
</dbReference>
<evidence type="ECO:0000256" key="6">
    <source>
        <dbReference type="ARBA" id="ARBA00023268"/>
    </source>
</evidence>
<evidence type="ECO:0000256" key="8">
    <source>
        <dbReference type="PROSITE-ProRule" id="PRU01363"/>
    </source>
</evidence>
<feature type="region of interest" description="N-terminal hotdog fold" evidence="8">
    <location>
        <begin position="907"/>
        <end position="1037"/>
    </location>
</feature>
<dbReference type="SUPFAM" id="SSF52151">
    <property type="entry name" value="FabD/lysophospholipase-like"/>
    <property type="match status" value="1"/>
</dbReference>
<dbReference type="EMBL" id="QAPG01001767">
    <property type="protein sequence ID" value="TDZ27783.1"/>
    <property type="molecule type" value="Genomic_DNA"/>
</dbReference>
<dbReference type="PROSITE" id="PS00012">
    <property type="entry name" value="PHOSPHOPANTETHEINE"/>
    <property type="match status" value="1"/>
</dbReference>
<dbReference type="GO" id="GO:0004312">
    <property type="term" value="F:fatty acid synthase activity"/>
    <property type="evidence" value="ECO:0007669"/>
    <property type="project" value="TreeGrafter"/>
</dbReference>
<dbReference type="Gene3D" id="3.40.50.150">
    <property type="entry name" value="Vaccinia Virus protein VP39"/>
    <property type="match status" value="1"/>
</dbReference>
<dbReference type="Pfam" id="PF08242">
    <property type="entry name" value="Methyltransf_12"/>
    <property type="match status" value="1"/>
</dbReference>
<dbReference type="PROSITE" id="PS52004">
    <property type="entry name" value="KS3_2"/>
    <property type="match status" value="1"/>
</dbReference>
<evidence type="ECO:0000256" key="3">
    <source>
        <dbReference type="ARBA" id="ARBA00022679"/>
    </source>
</evidence>
<dbReference type="Gene3D" id="3.40.50.720">
    <property type="entry name" value="NAD(P)-binding Rossmann-like Domain"/>
    <property type="match status" value="2"/>
</dbReference>
<dbReference type="InterPro" id="IPR020843">
    <property type="entry name" value="ER"/>
</dbReference>
<dbReference type="CDD" id="cd05195">
    <property type="entry name" value="enoyl_red"/>
    <property type="match status" value="1"/>
</dbReference>
<comment type="caution">
    <text evidence="12">The sequence shown here is derived from an EMBL/GenBank/DDBJ whole genome shotgun (WGS) entry which is preliminary data.</text>
</comment>
<dbReference type="SMART" id="SM00825">
    <property type="entry name" value="PKS_KS"/>
    <property type="match status" value="1"/>
</dbReference>
<proteinExistence type="predicted"/>
<keyword evidence="1" id="KW-0596">Phosphopantetheine</keyword>
<dbReference type="InterPro" id="IPR050091">
    <property type="entry name" value="PKS_NRPS_Biosynth_Enz"/>
</dbReference>
<dbReference type="PROSITE" id="PS50075">
    <property type="entry name" value="CARRIER"/>
    <property type="match status" value="1"/>
</dbReference>
<dbReference type="SUPFAM" id="SSF53335">
    <property type="entry name" value="S-adenosyl-L-methionine-dependent methyltransferases"/>
    <property type="match status" value="1"/>
</dbReference>
<dbReference type="GO" id="GO:1901336">
    <property type="term" value="P:lactone biosynthetic process"/>
    <property type="evidence" value="ECO:0007669"/>
    <property type="project" value="UniProtKB-ARBA"/>
</dbReference>
<dbReference type="InterPro" id="IPR001227">
    <property type="entry name" value="Ac_transferase_dom_sf"/>
</dbReference>
<feature type="active site" description="Proton donor; for dehydratase activity" evidence="8">
    <location>
        <position position="1113"/>
    </location>
</feature>
<dbReference type="GO" id="GO:0031177">
    <property type="term" value="F:phosphopantetheine binding"/>
    <property type="evidence" value="ECO:0007669"/>
    <property type="project" value="InterPro"/>
</dbReference>
<dbReference type="Pfam" id="PF21089">
    <property type="entry name" value="PKS_DH_N"/>
    <property type="match status" value="1"/>
</dbReference>
<dbReference type="InterPro" id="IPR011032">
    <property type="entry name" value="GroES-like_sf"/>
</dbReference>
<dbReference type="Pfam" id="PF14765">
    <property type="entry name" value="PS-DH"/>
    <property type="match status" value="1"/>
</dbReference>
<dbReference type="Pfam" id="PF00109">
    <property type="entry name" value="ketoacyl-synt"/>
    <property type="match status" value="1"/>
</dbReference>
<evidence type="ECO:0000256" key="2">
    <source>
        <dbReference type="ARBA" id="ARBA00022553"/>
    </source>
</evidence>
<organism evidence="12 13">
    <name type="scientific">Colletotrichum spinosum</name>
    <dbReference type="NCBI Taxonomy" id="1347390"/>
    <lineage>
        <taxon>Eukaryota</taxon>
        <taxon>Fungi</taxon>
        <taxon>Dikarya</taxon>
        <taxon>Ascomycota</taxon>
        <taxon>Pezizomycotina</taxon>
        <taxon>Sordariomycetes</taxon>
        <taxon>Hypocreomycetidae</taxon>
        <taxon>Glomerellales</taxon>
        <taxon>Glomerellaceae</taxon>
        <taxon>Colletotrichum</taxon>
        <taxon>Colletotrichum orbiculare species complex</taxon>
    </lineage>
</organism>
<dbReference type="InterPro" id="IPR014031">
    <property type="entry name" value="Ketoacyl_synth_C"/>
</dbReference>
<dbReference type="InterPro" id="IPR029063">
    <property type="entry name" value="SAM-dependent_MTases_sf"/>
</dbReference>
<dbReference type="InterPro" id="IPR020807">
    <property type="entry name" value="PKS_DH"/>
</dbReference>
<dbReference type="PANTHER" id="PTHR43775:SF37">
    <property type="entry name" value="SI:DKEY-61P9.11"/>
    <property type="match status" value="1"/>
</dbReference>
<dbReference type="CDD" id="cd00833">
    <property type="entry name" value="PKS"/>
    <property type="match status" value="1"/>
</dbReference>
<dbReference type="Gene3D" id="3.90.180.10">
    <property type="entry name" value="Medium-chain alcohol dehydrogenases, catalytic domain"/>
    <property type="match status" value="1"/>
</dbReference>
<keyword evidence="7" id="KW-0012">Acyltransferase</keyword>
<dbReference type="PANTHER" id="PTHR43775">
    <property type="entry name" value="FATTY ACID SYNTHASE"/>
    <property type="match status" value="1"/>
</dbReference>
<dbReference type="InterPro" id="IPR020841">
    <property type="entry name" value="PKS_Beta-ketoAc_synthase_dom"/>
</dbReference>
<feature type="active site" description="Proton acceptor; for dehydratase activity" evidence="8">
    <location>
        <position position="939"/>
    </location>
</feature>
<dbReference type="SUPFAM" id="SSF51735">
    <property type="entry name" value="NAD(P)-binding Rossmann-fold domains"/>
    <property type="match status" value="2"/>
</dbReference>
<dbReference type="Pfam" id="PF16197">
    <property type="entry name" value="KAsynt_C_assoc"/>
    <property type="match status" value="1"/>
</dbReference>
<dbReference type="CDD" id="cd02440">
    <property type="entry name" value="AdoMet_MTases"/>
    <property type="match status" value="1"/>
</dbReference>
<dbReference type="InterPro" id="IPR036291">
    <property type="entry name" value="NAD(P)-bd_dom_sf"/>
</dbReference>
<sequence length="2525" mass="277010">MSAEHRHFQDIAICGMSLRVAGGIRTPAQLWTALAEGRDMREPVPPARYNIYGFTDQLGGKNSIKAATGYFIDTAELGALDVSHFPMSKDELSKLDPQQRLMLETTYEAFEDAGETNYSGELIGCYVGTSAEDWLRMGAKELQHSQGNVLGGGADFMLPNRVSYQFNLKGPSYAIKTGCSASLIALHAACTDLRNGNTSGAIVGGTSLLLDPTMTALMTSDGIISPTGSCNTFDASADGFARADGIAALYVKRLDDALRDGNPIRAIIRGTGTNTDGRNMGATAGLMQPNGEVQEMLMRKTYADAGLDPHDTCFVELHGTGTPVGDPIEAKAVGRVFGRGNRNDTFIGSVKPNIGHTEAASGLVSLIKAVMALERDLIPPNIKFHTPNPDIPFAELGLTVPTKLQPFPSGRSKRISVNSFGVGGANAHVIVDAPTRHEPQVEISGPQLLLYSANTQSSLKKNKEQYDEFVSQNAKLMPSVAYTLGARRQKMPFRAFRVVDEAGQSLAGAIGGTKSSSNKSRVVMVFTGQGAQWPQMGLSLVRRDQRFRADLELMDRILQDLQHAPTWHVIDELSKPADVSRVGNARLSQPLCTILQIAVLHRLQEAGVKPDIVVGHSSGEIAAAYAAGKLSLEAAVVLAYYRGLAAANAAVSASSPGGSMAVVNIGSRQVAQYLQPGVVVACENSPASTTISGDKHAVDEVVRLISADRPDADCRPLRVELAYHSHHMETPGLEYVRMVEREMTKRSWAPPKSTTIPETRFMSTVLGDWCSSKMLQTSEYWRENLVSSVRFASAVAGILGEPETDQALFLEIGPHSALAGPIRQNCVAAGQQCQYIPSLVRGHDSTASLLSAMGELYLKGFELDYAAIFPAGRTLGGLPPYSWDHSGTYWYESRLSRDWRFRKHPHHCLLGSRLVESSDLEPIWRNMLRVENEPWLADHKVQDDIVFPLVGYVAMAGEAVRQITGVGDGYTVRDLVVRTAMVITESSAVETLTTLRRHKLSDVDLNSEWFHFDVCSNNGASWTLHCEGRIKASCNAYVQKEPLCQENAAELPRRVNESRFYEALSRAGITYGPEFRLLKNVRTATTRCEATGSLSLSNKEGFQYFTQHPVVMDACFQLVFFSLAKGLGRNLDRILMPTKIHELNVRRFPSCSDGDSSKLASSGSEHDASVECVVGGSVVFAIRGAQFTQLGEGALEADDVGGHGGDAHAAARLHWLPDAECFDIGSLIQPPRKYSIQEVLLLEELTLLCTLDSAERIAKLEPQVGFLNKYRAWIFRDAAAAKRGEHALLENSAAMASLSPAERRAQIQRVYDHLLKTERPSLPIAVKRVHDSIENIFTGKDQVLDILMRDNELTKLYSHLSFDYGDFVRLISHARPMLRILEVGAGTGATTELIVRSLLEKGQNRRAALPAYSTYTFTDISAGFFVQAKERFSYAPNMEYKVLDASRDALAQGFEPASYDVVFAANVLHATPSLAETLGNLRPVLKPGGIIVITELCCVKRCAGYIFGTLPGWWLGEEDGREWEPYVPVARWDQELRRAGFSGVEKAVYDDEQPFHFSAAIVSRRLDVAIESPVTGRSVMVLSERPQEEPVSGMIEEMKSHDRKVEVLAIDRVGELPPDADVICCWDVETDFFHNLTESSFSRYQTFLKNLNTRQKVLWLCRPVQVGCVDPRSAQGIGAAKAVRAELGLNICTLEIDRSEKRFAQLVEQVYDRICRHSDKDGEMLHADKEFAVVDGVICIGRYHPFSLSDELTDFTNSVAVSGYKSPWDVRSEGLTRKRLDMSTPGRLETLRWVEEPLCETLDEHWVEVEPRYVGLNFRDVVLANGLLSLPEESPSVSGFGAECAGVVTRVGRSVDNIRAGDRVMSLNAGGCLATRVTLPSLQVAVLPGDMAFEEAATIPACFGTAWRAICDVAHLESGQSALIHSACGGVGLAAVQICKLVGVEVFATVSSPEKISHLVQVWGVPQNHIFDSRSDSFLEGVMRETDGRGVDLVLNSLSGDLLQASWECVAPFGTLVELGKRDIASAGRLDMQPFMENRSYVCINMAQIVRERPNIVRRMLDRLLPLFKDGQLTPLTPRQSFTPFELQKAFLQFQQGNHIGKFLISMAPDEMSFTAAPTYRPMTFRADASYVLVGGMGGLGRSIATWMAERGARSLVFLSRSAGSAEDSKQSIWELKSMGCDVVTVPGRVENAEDVRRAIKMAPMPIRGVFQLAMVLKDAAMTDMSWSDWCSAIRPKVQGTYNLHNELIEEPLDFFWMASSLVTVIDQIGQGNYGAANTFLEAFSQYRRSLGLPASVLNISPIDGVGYVAENPHARRSISFQDMGFETEKAFLEALELSLLHSRVSSAEGTPSKAIRAHPPEAWSTTSQLIMGLRSKVDLDDAAARTNWRFNRRMGYYHNLKRTKSNGVGGGDDTGVDQALKNLLSRASRDIAVLDDASEVVTLARYISLKILDMTLKPADTVVDLKTSTLAQLGVDSLMAVELRRWFRSAFGLQISTLEVMQAGTVMQVGRTVAEKLKMKFRKD</sequence>
<dbReference type="InterPro" id="IPR016039">
    <property type="entry name" value="Thiolase-like"/>
</dbReference>
<dbReference type="SMART" id="SM00829">
    <property type="entry name" value="PKS_ER"/>
    <property type="match status" value="1"/>
</dbReference>
<keyword evidence="2" id="KW-0597">Phosphoprotein</keyword>
<dbReference type="Proteomes" id="UP000295083">
    <property type="component" value="Unassembled WGS sequence"/>
</dbReference>
<dbReference type="GO" id="GO:0016491">
    <property type="term" value="F:oxidoreductase activity"/>
    <property type="evidence" value="ECO:0007669"/>
    <property type="project" value="UniProtKB-KW"/>
</dbReference>
<evidence type="ECO:0000256" key="1">
    <source>
        <dbReference type="ARBA" id="ARBA00022450"/>
    </source>
</evidence>
<dbReference type="InterPro" id="IPR013968">
    <property type="entry name" value="PKS_KR"/>
</dbReference>
<dbReference type="InterPro" id="IPR013217">
    <property type="entry name" value="Methyltransf_12"/>
</dbReference>
<feature type="region of interest" description="C-terminal hotdog fold" evidence="8">
    <location>
        <begin position="1051"/>
        <end position="1196"/>
    </location>
</feature>
<dbReference type="InterPro" id="IPR036736">
    <property type="entry name" value="ACP-like_sf"/>
</dbReference>
<evidence type="ECO:0000313" key="12">
    <source>
        <dbReference type="EMBL" id="TDZ27783.1"/>
    </source>
</evidence>
<dbReference type="Gene3D" id="3.40.47.10">
    <property type="match status" value="1"/>
</dbReference>
<gene>
    <name evidence="12" type="primary">FUM1-0</name>
    <name evidence="12" type="ORF">C8035_v008695</name>
</gene>
<dbReference type="SMART" id="SM00822">
    <property type="entry name" value="PKS_KR"/>
    <property type="match status" value="1"/>
</dbReference>
<keyword evidence="4" id="KW-0521">NADP</keyword>
<accession>A0A4R8Q252</accession>
<dbReference type="Gene3D" id="3.10.129.110">
    <property type="entry name" value="Polyketide synthase dehydratase"/>
    <property type="match status" value="1"/>
</dbReference>
<evidence type="ECO:0000313" key="13">
    <source>
        <dbReference type="Proteomes" id="UP000295083"/>
    </source>
</evidence>
<feature type="domain" description="Ketosynthase family 3 (KS3)" evidence="10">
    <location>
        <begin position="8"/>
        <end position="433"/>
    </location>
</feature>